<feature type="domain" description="ABC transmembrane type-1" evidence="9">
    <location>
        <begin position="40"/>
        <end position="324"/>
    </location>
</feature>
<dbReference type="Gene3D" id="3.40.50.300">
    <property type="entry name" value="P-loop containing nucleotide triphosphate hydrolases"/>
    <property type="match status" value="1"/>
</dbReference>
<evidence type="ECO:0000256" key="4">
    <source>
        <dbReference type="ARBA" id="ARBA00022840"/>
    </source>
</evidence>
<sequence length="621" mass="71236">MNFIWKGCQHELASLWKTVRHGLQLFRLIFRMNKKYMIPSMILHIIQGAVPVMTLMVTQNLLNSVSVGWKEGEYRVLSHFVWFIVIYVLKNFIDVAQSYVEGNLQAVISNSMNVMICEKSTTLGLADFENASINDQLKRVSQESTYRPYQLYSQMAGITSGIITLISSAILLVLWKWWVVLVIFIISTFSIYSIFKINREQFQIYLDRTPKYRESWYMTYLLTNDSTFKEVKIFQLGSYLLNRYRDLLHGFFLVDRRILLKRIRVTFLYDMLEMVALFWLIGLAIHETFIGVMMIGSLYGYIQAIMLTQNQMNGVIQGLVQFSQNNLYMEQLLLFLQLPTSDPVNRQKQLPSATELSCHANASVQITQISFNQVSFAYPGQDSDTIREVDVTFKKGQTVAIVGKNGSGKSTLMKLLMQLYKDYRGTIQVNGRNVLDYDLQKVQERMGVVFQDFVHYEMSARHNIGFGSLAELEQDERLMDAAKVAAIDQVIANLPNGLDTQLGKWFDEGHQLSGGQWQRIAIARAILRSADVYILDEPSSFLDPLAERDLLQLFMHLMRDTIGIFITHRISSARLADQILVMEDGRIIEQGSHAELIRLGGVYAQMYQVQASSFAEEVAVN</sequence>
<reference evidence="10 11" key="1">
    <citation type="submission" date="2019-07" db="EMBL/GenBank/DDBJ databases">
        <title>Paenibacillus ottowii sp. nov. isolated from a fermentation system processing bovine manure.</title>
        <authorList>
            <person name="Velazquez L.F."/>
            <person name="Rajbanshi S."/>
            <person name="Guan S."/>
            <person name="Hinchee M."/>
            <person name="Welsh A."/>
        </authorList>
    </citation>
    <scope>NUCLEOTIDE SEQUENCE [LARGE SCALE GENOMIC DNA]</scope>
    <source>
        <strain evidence="10 11">MS2379</strain>
    </source>
</reference>
<evidence type="ECO:0000256" key="6">
    <source>
        <dbReference type="ARBA" id="ARBA00023136"/>
    </source>
</evidence>
<dbReference type="Pfam" id="PF00005">
    <property type="entry name" value="ABC_tran"/>
    <property type="match status" value="1"/>
</dbReference>
<dbReference type="PANTHER" id="PTHR43394:SF1">
    <property type="entry name" value="ATP-BINDING CASSETTE SUB-FAMILY B MEMBER 10, MITOCHONDRIAL"/>
    <property type="match status" value="1"/>
</dbReference>
<proteinExistence type="predicted"/>
<dbReference type="InterPro" id="IPR027417">
    <property type="entry name" value="P-loop_NTPase"/>
</dbReference>
<dbReference type="SUPFAM" id="SSF52540">
    <property type="entry name" value="P-loop containing nucleoside triphosphate hydrolases"/>
    <property type="match status" value="1"/>
</dbReference>
<evidence type="ECO:0000313" key="11">
    <source>
        <dbReference type="Proteomes" id="UP000319219"/>
    </source>
</evidence>
<feature type="transmembrane region" description="Helical" evidence="7">
    <location>
        <begin position="36"/>
        <end position="56"/>
    </location>
</feature>
<organism evidence="10 11">
    <name type="scientific">Paenibacillus ottowii</name>
    <dbReference type="NCBI Taxonomy" id="2315729"/>
    <lineage>
        <taxon>Bacteria</taxon>
        <taxon>Bacillati</taxon>
        <taxon>Bacillota</taxon>
        <taxon>Bacilli</taxon>
        <taxon>Bacillales</taxon>
        <taxon>Paenibacillaceae</taxon>
        <taxon>Paenibacillus</taxon>
    </lineage>
</organism>
<dbReference type="PROSITE" id="PS50893">
    <property type="entry name" value="ABC_TRANSPORTER_2"/>
    <property type="match status" value="1"/>
</dbReference>
<dbReference type="Gene3D" id="1.20.1560.10">
    <property type="entry name" value="ABC transporter type 1, transmembrane domain"/>
    <property type="match status" value="1"/>
</dbReference>
<dbReference type="InterPro" id="IPR017871">
    <property type="entry name" value="ABC_transporter-like_CS"/>
</dbReference>
<evidence type="ECO:0000313" key="10">
    <source>
        <dbReference type="EMBL" id="TQR98633.1"/>
    </source>
</evidence>
<comment type="subcellular location">
    <subcellularLocation>
        <location evidence="1">Cell membrane</location>
        <topology evidence="1">Multi-pass membrane protein</topology>
    </subcellularLocation>
</comment>
<feature type="transmembrane region" description="Helical" evidence="7">
    <location>
        <begin position="76"/>
        <end position="93"/>
    </location>
</feature>
<dbReference type="SUPFAM" id="SSF90123">
    <property type="entry name" value="ABC transporter transmembrane region"/>
    <property type="match status" value="1"/>
</dbReference>
<gene>
    <name evidence="10" type="ORF">FKV70_10635</name>
</gene>
<evidence type="ECO:0000259" key="9">
    <source>
        <dbReference type="PROSITE" id="PS50929"/>
    </source>
</evidence>
<dbReference type="PROSITE" id="PS50929">
    <property type="entry name" value="ABC_TM1F"/>
    <property type="match status" value="1"/>
</dbReference>
<keyword evidence="6 7" id="KW-0472">Membrane</keyword>
<dbReference type="InterPro" id="IPR039421">
    <property type="entry name" value="Type_1_exporter"/>
</dbReference>
<feature type="transmembrane region" description="Helical" evidence="7">
    <location>
        <begin position="177"/>
        <end position="195"/>
    </location>
</feature>
<dbReference type="Proteomes" id="UP000319219">
    <property type="component" value="Unassembled WGS sequence"/>
</dbReference>
<dbReference type="InterPro" id="IPR003593">
    <property type="entry name" value="AAA+_ATPase"/>
</dbReference>
<keyword evidence="2 7" id="KW-0812">Transmembrane</keyword>
<evidence type="ECO:0000259" key="8">
    <source>
        <dbReference type="PROSITE" id="PS50893"/>
    </source>
</evidence>
<keyword evidence="5 7" id="KW-1133">Transmembrane helix</keyword>
<keyword evidence="4 10" id="KW-0067">ATP-binding</keyword>
<evidence type="ECO:0000256" key="7">
    <source>
        <dbReference type="SAM" id="Phobius"/>
    </source>
</evidence>
<dbReference type="GO" id="GO:0005524">
    <property type="term" value="F:ATP binding"/>
    <property type="evidence" value="ECO:0007669"/>
    <property type="project" value="UniProtKB-KW"/>
</dbReference>
<dbReference type="SMART" id="SM00382">
    <property type="entry name" value="AAA"/>
    <property type="match status" value="1"/>
</dbReference>
<feature type="transmembrane region" description="Helical" evidence="7">
    <location>
        <begin position="151"/>
        <end position="171"/>
    </location>
</feature>
<protein>
    <submittedName>
        <fullName evidence="10">ABC transporter ATP-binding protein</fullName>
    </submittedName>
</protein>
<accession>A0ABY3B417</accession>
<feature type="domain" description="ABC transporter" evidence="8">
    <location>
        <begin position="369"/>
        <end position="609"/>
    </location>
</feature>
<dbReference type="PROSITE" id="PS00211">
    <property type="entry name" value="ABC_TRANSPORTER_1"/>
    <property type="match status" value="1"/>
</dbReference>
<evidence type="ECO:0000256" key="3">
    <source>
        <dbReference type="ARBA" id="ARBA00022741"/>
    </source>
</evidence>
<dbReference type="InterPro" id="IPR036640">
    <property type="entry name" value="ABC1_TM_sf"/>
</dbReference>
<keyword evidence="3" id="KW-0547">Nucleotide-binding</keyword>
<keyword evidence="11" id="KW-1185">Reference proteome</keyword>
<dbReference type="RefSeq" id="WP_142612815.1">
    <property type="nucleotide sequence ID" value="NZ_VIJZ01000004.1"/>
</dbReference>
<evidence type="ECO:0000256" key="5">
    <source>
        <dbReference type="ARBA" id="ARBA00022989"/>
    </source>
</evidence>
<dbReference type="InterPro" id="IPR003439">
    <property type="entry name" value="ABC_transporter-like_ATP-bd"/>
</dbReference>
<evidence type="ECO:0000256" key="1">
    <source>
        <dbReference type="ARBA" id="ARBA00004651"/>
    </source>
</evidence>
<comment type="caution">
    <text evidence="10">The sequence shown here is derived from an EMBL/GenBank/DDBJ whole genome shotgun (WGS) entry which is preliminary data.</text>
</comment>
<name>A0ABY3B417_9BACL</name>
<dbReference type="PANTHER" id="PTHR43394">
    <property type="entry name" value="ATP-DEPENDENT PERMEASE MDL1, MITOCHONDRIAL"/>
    <property type="match status" value="1"/>
</dbReference>
<evidence type="ECO:0000256" key="2">
    <source>
        <dbReference type="ARBA" id="ARBA00022692"/>
    </source>
</evidence>
<dbReference type="InterPro" id="IPR011527">
    <property type="entry name" value="ABC1_TM_dom"/>
</dbReference>
<dbReference type="EMBL" id="VIJZ01000004">
    <property type="protein sequence ID" value="TQR98633.1"/>
    <property type="molecule type" value="Genomic_DNA"/>
</dbReference>